<dbReference type="PANTHER" id="PTHR15296:SF2">
    <property type="entry name" value="SMALL INTEGRAL MEMBRANE PROTEIN 24"/>
    <property type="match status" value="1"/>
</dbReference>
<dbReference type="CTD" id="284422"/>
<evidence type="ECO:0000256" key="8">
    <source>
        <dbReference type="SAM" id="SignalP"/>
    </source>
</evidence>
<dbReference type="RefSeq" id="XP_030640777.1">
    <property type="nucleotide sequence ID" value="XM_030784917.1"/>
</dbReference>
<keyword evidence="9" id="KW-1185">Reference proteome</keyword>
<comment type="subcellular location">
    <subcellularLocation>
        <location evidence="1">Membrane</location>
        <topology evidence="1">Single-pass membrane protein</topology>
    </subcellularLocation>
</comment>
<evidence type="ECO:0000313" key="10">
    <source>
        <dbReference type="RefSeq" id="XP_030640777.1"/>
    </source>
</evidence>
<dbReference type="GO" id="GO:0016020">
    <property type="term" value="C:membrane"/>
    <property type="evidence" value="ECO:0007669"/>
    <property type="project" value="UniProtKB-SubCell"/>
</dbReference>
<keyword evidence="4 7" id="KW-0472">Membrane</keyword>
<dbReference type="PANTHER" id="PTHR15296">
    <property type="entry name" value="MEMBRANE-ASSOCIATED PROTEIN MAP17"/>
    <property type="match status" value="1"/>
</dbReference>
<proteinExistence type="inferred from homology"/>
<organism evidence="9 10">
    <name type="scientific">Chanos chanos</name>
    <name type="common">Milkfish</name>
    <name type="synonym">Mugil chanos</name>
    <dbReference type="NCBI Taxonomy" id="29144"/>
    <lineage>
        <taxon>Eukaryota</taxon>
        <taxon>Metazoa</taxon>
        <taxon>Chordata</taxon>
        <taxon>Craniata</taxon>
        <taxon>Vertebrata</taxon>
        <taxon>Euteleostomi</taxon>
        <taxon>Actinopterygii</taxon>
        <taxon>Neopterygii</taxon>
        <taxon>Teleostei</taxon>
        <taxon>Ostariophysi</taxon>
        <taxon>Gonorynchiformes</taxon>
        <taxon>Chanidae</taxon>
        <taxon>Chanos</taxon>
    </lineage>
</organism>
<reference evidence="10" key="1">
    <citation type="submission" date="2025-08" db="UniProtKB">
        <authorList>
            <consortium name="RefSeq"/>
        </authorList>
    </citation>
    <scope>IDENTIFICATION</scope>
</reference>
<dbReference type="InParanoid" id="A0A6J2WA25"/>
<evidence type="ECO:0000256" key="2">
    <source>
        <dbReference type="ARBA" id="ARBA00022692"/>
    </source>
</evidence>
<feature type="signal peptide" evidence="8">
    <location>
        <begin position="1"/>
        <end position="20"/>
    </location>
</feature>
<dbReference type="Proteomes" id="UP000504632">
    <property type="component" value="Chromosome 9"/>
</dbReference>
<comment type="similarity">
    <text evidence="5">Belongs to the PDZK1-interacting protein 1/SMIM24 family.</text>
</comment>
<name>A0A6J2WA25_CHACN</name>
<accession>A0A6J2WA25</accession>
<keyword evidence="8" id="KW-0732">Signal</keyword>
<evidence type="ECO:0000313" key="9">
    <source>
        <dbReference type="Proteomes" id="UP000504632"/>
    </source>
</evidence>
<keyword evidence="2 7" id="KW-0812">Transmembrane</keyword>
<evidence type="ECO:0000256" key="4">
    <source>
        <dbReference type="ARBA" id="ARBA00023136"/>
    </source>
</evidence>
<dbReference type="AlphaFoldDB" id="A0A6J2WA25"/>
<feature type="region of interest" description="Disordered" evidence="6">
    <location>
        <begin position="67"/>
        <end position="101"/>
    </location>
</feature>
<gene>
    <name evidence="10" type="primary">smim24</name>
</gene>
<evidence type="ECO:0000256" key="3">
    <source>
        <dbReference type="ARBA" id="ARBA00022989"/>
    </source>
</evidence>
<dbReference type="Pfam" id="PF15807">
    <property type="entry name" value="MAP17"/>
    <property type="match status" value="1"/>
</dbReference>
<evidence type="ECO:0000256" key="1">
    <source>
        <dbReference type="ARBA" id="ARBA00004167"/>
    </source>
</evidence>
<protein>
    <submittedName>
        <fullName evidence="10">Small integral membrane protein 24</fullName>
    </submittedName>
</protein>
<feature type="transmembrane region" description="Helical" evidence="7">
    <location>
        <begin position="38"/>
        <end position="58"/>
    </location>
</feature>
<feature type="compositionally biased region" description="Basic and acidic residues" evidence="6">
    <location>
        <begin position="79"/>
        <end position="91"/>
    </location>
</feature>
<keyword evidence="3 7" id="KW-1133">Transmembrane helix</keyword>
<evidence type="ECO:0000256" key="7">
    <source>
        <dbReference type="SAM" id="Phobius"/>
    </source>
</evidence>
<evidence type="ECO:0000256" key="6">
    <source>
        <dbReference type="SAM" id="MobiDB-lite"/>
    </source>
</evidence>
<feature type="chain" id="PRO_5026915969" evidence="8">
    <location>
        <begin position="21"/>
        <end position="101"/>
    </location>
</feature>
<dbReference type="InterPro" id="IPR031627">
    <property type="entry name" value="PDZK1IP1/SMIM24"/>
</dbReference>
<evidence type="ECO:0000256" key="5">
    <source>
        <dbReference type="ARBA" id="ARBA00049650"/>
    </source>
</evidence>
<dbReference type="GeneID" id="115821156"/>
<sequence>MSPLRHVFACLLLSASLCQAAAGGQRATTAKGGVLQPWLVGLAAVVGFLFIVFVLLIVKRLFFTKERSREEEKEEEKDEERRLEEKMRKMEDVEDSLQTSF</sequence>